<dbReference type="GO" id="GO:1901170">
    <property type="term" value="P:naphthalene catabolic process"/>
    <property type="evidence" value="ECO:0007669"/>
    <property type="project" value="InterPro"/>
</dbReference>
<protein>
    <recommendedName>
        <fullName evidence="1">2-hydroxychromene-2-carboxylate isomerase</fullName>
        <ecNumber evidence="1">5.99.1.4</ecNumber>
    </recommendedName>
</protein>
<dbReference type="PANTHER" id="PTHR42943:SF2">
    <property type="entry name" value="GLUTATHIONE S-TRANSFERASE KAPPA 1"/>
    <property type="match status" value="1"/>
</dbReference>
<dbReference type="GO" id="GO:0004364">
    <property type="term" value="F:glutathione transferase activity"/>
    <property type="evidence" value="ECO:0007669"/>
    <property type="project" value="TreeGrafter"/>
</dbReference>
<dbReference type="EC" id="5.99.1.4" evidence="1"/>
<evidence type="ECO:0000313" key="4">
    <source>
        <dbReference type="EMBL" id="TQV68166.1"/>
    </source>
</evidence>
<dbReference type="Gene3D" id="3.40.30.10">
    <property type="entry name" value="Glutaredoxin"/>
    <property type="match status" value="1"/>
</dbReference>
<dbReference type="Pfam" id="PF01323">
    <property type="entry name" value="DSBA"/>
    <property type="match status" value="1"/>
</dbReference>
<dbReference type="Proteomes" id="UP000319732">
    <property type="component" value="Unassembled WGS sequence"/>
</dbReference>
<feature type="domain" description="DSBA-like thioredoxin" evidence="3">
    <location>
        <begin position="4"/>
        <end position="190"/>
    </location>
</feature>
<dbReference type="EMBL" id="VHSG01000029">
    <property type="protein sequence ID" value="TQV68166.1"/>
    <property type="molecule type" value="Genomic_DNA"/>
</dbReference>
<sequence length="207" mass="23529">MARLEFWYDLASNYSYLSAMRIDQLAATAKVDIEWRPFLLGPVFKEQGWNTSPFNIYPAKGAYMKRDMQRIAVQRGLRFQLPEPFPARSLLATRLALLEEADDWTRNFCKSVFIAEFALGEDISNPDILSNILVKLGVETAEALATAQSPALKKRLREHTAEAIKKGVFGAPSFITEDGELFWGDDRLEQALAWQSNQSTYSLKEKE</sequence>
<dbReference type="GO" id="GO:0004602">
    <property type="term" value="F:glutathione peroxidase activity"/>
    <property type="evidence" value="ECO:0007669"/>
    <property type="project" value="TreeGrafter"/>
</dbReference>
<keyword evidence="1 4" id="KW-0413">Isomerase</keyword>
<dbReference type="SUPFAM" id="SSF52833">
    <property type="entry name" value="Thioredoxin-like"/>
    <property type="match status" value="1"/>
</dbReference>
<proteinExistence type="inferred from homology"/>
<comment type="catalytic activity">
    <reaction evidence="1">
        <text>2-hydroxychromene-2-carboxylate = (3E)-4-(2-hydroxyphenyl)-2-oxobut-3-enoate</text>
        <dbReference type="Rhea" id="RHEA:27401"/>
        <dbReference type="ChEBI" id="CHEBI:59350"/>
        <dbReference type="ChEBI" id="CHEBI:59353"/>
        <dbReference type="EC" id="5.99.1.4"/>
    </reaction>
</comment>
<accession>A0A545ST75</accession>
<organism evidence="4 5">
    <name type="scientific">Exilibacterium tricleocarpae</name>
    <dbReference type="NCBI Taxonomy" id="2591008"/>
    <lineage>
        <taxon>Bacteria</taxon>
        <taxon>Pseudomonadati</taxon>
        <taxon>Pseudomonadota</taxon>
        <taxon>Gammaproteobacteria</taxon>
        <taxon>Cellvibrionales</taxon>
        <taxon>Cellvibrionaceae</taxon>
        <taxon>Exilibacterium</taxon>
    </lineage>
</organism>
<dbReference type="InterPro" id="IPR036249">
    <property type="entry name" value="Thioredoxin-like_sf"/>
</dbReference>
<gene>
    <name evidence="4" type="ORF">FKG94_24060</name>
</gene>
<feature type="active site" description="Nucleophile" evidence="2">
    <location>
        <position position="12"/>
    </location>
</feature>
<dbReference type="InterPro" id="IPR014440">
    <property type="entry name" value="HCCAis_GSTk"/>
</dbReference>
<dbReference type="AlphaFoldDB" id="A0A545ST75"/>
<name>A0A545ST75_9GAMM</name>
<dbReference type="InterPro" id="IPR001853">
    <property type="entry name" value="DSBA-like_thioredoxin_dom"/>
</dbReference>
<dbReference type="OrthoDB" id="5244108at2"/>
<dbReference type="GO" id="GO:0018845">
    <property type="term" value="F:2-hydroxychromene-2-carboxylate isomerase activity"/>
    <property type="evidence" value="ECO:0007669"/>
    <property type="project" value="UniProtKB-UniRule"/>
</dbReference>
<dbReference type="PANTHER" id="PTHR42943">
    <property type="entry name" value="GLUTATHIONE S-TRANSFERASE KAPPA"/>
    <property type="match status" value="1"/>
</dbReference>
<dbReference type="CDD" id="cd03022">
    <property type="entry name" value="DsbA_HCCA_Iso"/>
    <property type="match status" value="1"/>
</dbReference>
<dbReference type="GO" id="GO:0006749">
    <property type="term" value="P:glutathione metabolic process"/>
    <property type="evidence" value="ECO:0007669"/>
    <property type="project" value="TreeGrafter"/>
</dbReference>
<dbReference type="InterPro" id="IPR051924">
    <property type="entry name" value="GST_Kappa/NadH"/>
</dbReference>
<comment type="similarity">
    <text evidence="1">Belongs to the GST superfamily. NadH family.</text>
</comment>
<keyword evidence="5" id="KW-1185">Reference proteome</keyword>
<dbReference type="InterPro" id="IPR044087">
    <property type="entry name" value="NahD-like"/>
</dbReference>
<dbReference type="RefSeq" id="WP_142929507.1">
    <property type="nucleotide sequence ID" value="NZ_ML660107.1"/>
</dbReference>
<reference evidence="4 5" key="1">
    <citation type="submission" date="2019-06" db="EMBL/GenBank/DDBJ databases">
        <title>Whole genome sequence for Cellvibrionaceae sp. R142.</title>
        <authorList>
            <person name="Wang G."/>
        </authorList>
    </citation>
    <scope>NUCLEOTIDE SEQUENCE [LARGE SCALE GENOMIC DNA]</scope>
    <source>
        <strain evidence="4 5">R142</strain>
    </source>
</reference>
<evidence type="ECO:0000256" key="2">
    <source>
        <dbReference type="PIRSR" id="PIRSR006386-1"/>
    </source>
</evidence>
<evidence type="ECO:0000259" key="3">
    <source>
        <dbReference type="Pfam" id="PF01323"/>
    </source>
</evidence>
<evidence type="ECO:0000313" key="5">
    <source>
        <dbReference type="Proteomes" id="UP000319732"/>
    </source>
</evidence>
<comment type="caution">
    <text evidence="4">The sequence shown here is derived from an EMBL/GenBank/DDBJ whole genome shotgun (WGS) entry which is preliminary data.</text>
</comment>
<evidence type="ECO:0000256" key="1">
    <source>
        <dbReference type="PIRNR" id="PIRNR006386"/>
    </source>
</evidence>
<dbReference type="PIRSF" id="PIRSF006386">
    <property type="entry name" value="HCCAis_GSTk"/>
    <property type="match status" value="1"/>
</dbReference>